<evidence type="ECO:0000256" key="1">
    <source>
        <dbReference type="SAM" id="MobiDB-lite"/>
    </source>
</evidence>
<organism evidence="2 3">
    <name type="scientific">Geodia barretti</name>
    <name type="common">Barrett's horny sponge</name>
    <dbReference type="NCBI Taxonomy" id="519541"/>
    <lineage>
        <taxon>Eukaryota</taxon>
        <taxon>Metazoa</taxon>
        <taxon>Porifera</taxon>
        <taxon>Demospongiae</taxon>
        <taxon>Heteroscleromorpha</taxon>
        <taxon>Tetractinellida</taxon>
        <taxon>Astrophorina</taxon>
        <taxon>Geodiidae</taxon>
        <taxon>Geodia</taxon>
    </lineage>
</organism>
<dbReference type="AlphaFoldDB" id="A0AA35T8L5"/>
<proteinExistence type="predicted"/>
<feature type="region of interest" description="Disordered" evidence="1">
    <location>
        <begin position="50"/>
        <end position="75"/>
    </location>
</feature>
<dbReference type="EMBL" id="CASHTH010003315">
    <property type="protein sequence ID" value="CAI8043264.1"/>
    <property type="molecule type" value="Genomic_DNA"/>
</dbReference>
<evidence type="ECO:0000313" key="2">
    <source>
        <dbReference type="EMBL" id="CAI8043264.1"/>
    </source>
</evidence>
<name>A0AA35T8L5_GEOBA</name>
<gene>
    <name evidence="2" type="ORF">GBAR_LOCUS24004</name>
</gene>
<keyword evidence="3" id="KW-1185">Reference proteome</keyword>
<dbReference type="Proteomes" id="UP001174909">
    <property type="component" value="Unassembled WGS sequence"/>
</dbReference>
<comment type="caution">
    <text evidence="2">The sequence shown here is derived from an EMBL/GenBank/DDBJ whole genome shotgun (WGS) entry which is preliminary data.</text>
</comment>
<sequence length="75" mass="8275">MAAQTVAELTIDEFRALIRETVAEVVAELFDDPDEGLELTDWAVARLKAAQQAGHTEQRPTRSLSEVARRHGLSS</sequence>
<evidence type="ECO:0000313" key="3">
    <source>
        <dbReference type="Proteomes" id="UP001174909"/>
    </source>
</evidence>
<reference evidence="2" key="1">
    <citation type="submission" date="2023-03" db="EMBL/GenBank/DDBJ databases">
        <authorList>
            <person name="Steffen K."/>
            <person name="Cardenas P."/>
        </authorList>
    </citation>
    <scope>NUCLEOTIDE SEQUENCE</scope>
</reference>
<protein>
    <submittedName>
        <fullName evidence="2">Uncharacterized protein</fullName>
    </submittedName>
</protein>
<accession>A0AA35T8L5</accession>